<evidence type="ECO:0000256" key="5">
    <source>
        <dbReference type="ARBA" id="ARBA00023077"/>
    </source>
</evidence>
<evidence type="ECO:0000256" key="3">
    <source>
        <dbReference type="ARBA" id="ARBA00022452"/>
    </source>
</evidence>
<reference evidence="11" key="1">
    <citation type="submission" date="2016-11" db="EMBL/GenBank/DDBJ databases">
        <authorList>
            <person name="Varghese N."/>
            <person name="Submissions S."/>
        </authorList>
    </citation>
    <scope>NUCLEOTIDE SEQUENCE [LARGE SCALE GENOMIC DNA]</scope>
    <source>
        <strain evidence="11">DSM 18569</strain>
    </source>
</reference>
<proteinExistence type="inferred from homology"/>
<gene>
    <name evidence="10" type="ORF">SAMN02746009_00249</name>
</gene>
<dbReference type="PROSITE" id="PS52016">
    <property type="entry name" value="TONB_DEPENDENT_REC_3"/>
    <property type="match status" value="1"/>
</dbReference>
<dbReference type="RefSeq" id="WP_244535847.1">
    <property type="nucleotide sequence ID" value="NZ_FRAS01000001.1"/>
</dbReference>
<keyword evidence="7 8" id="KW-0998">Cell outer membrane</keyword>
<comment type="subcellular location">
    <subcellularLocation>
        <location evidence="1 8">Cell outer membrane</location>
        <topology evidence="1 8">Multi-pass membrane protein</topology>
    </subcellularLocation>
</comment>
<dbReference type="EMBL" id="FRAS01000001">
    <property type="protein sequence ID" value="SHK07733.1"/>
    <property type="molecule type" value="Genomic_DNA"/>
</dbReference>
<dbReference type="Gene3D" id="2.40.170.20">
    <property type="entry name" value="TonB-dependent receptor, beta-barrel domain"/>
    <property type="match status" value="1"/>
</dbReference>
<dbReference type="InterPro" id="IPR036942">
    <property type="entry name" value="Beta-barrel_TonB_sf"/>
</dbReference>
<keyword evidence="10" id="KW-0675">Receptor</keyword>
<comment type="similarity">
    <text evidence="8">Belongs to the TonB-dependent receptor family.</text>
</comment>
<keyword evidence="6 8" id="KW-0472">Membrane</keyword>
<keyword evidence="11" id="KW-1185">Reference proteome</keyword>
<evidence type="ECO:0000256" key="1">
    <source>
        <dbReference type="ARBA" id="ARBA00004571"/>
    </source>
</evidence>
<evidence type="ECO:0000256" key="6">
    <source>
        <dbReference type="ARBA" id="ARBA00023136"/>
    </source>
</evidence>
<dbReference type="Proteomes" id="UP000183947">
    <property type="component" value="Unassembled WGS sequence"/>
</dbReference>
<dbReference type="Pfam" id="PF00593">
    <property type="entry name" value="TonB_dep_Rec_b-barrel"/>
    <property type="match status" value="1"/>
</dbReference>
<evidence type="ECO:0000259" key="9">
    <source>
        <dbReference type="Pfam" id="PF00593"/>
    </source>
</evidence>
<dbReference type="GO" id="GO:0009279">
    <property type="term" value="C:cell outer membrane"/>
    <property type="evidence" value="ECO:0007669"/>
    <property type="project" value="UniProtKB-SubCell"/>
</dbReference>
<keyword evidence="5" id="KW-0798">TonB box</keyword>
<sequence length="401" mass="43280">MTSLQTYTSGLYGAVPTLYFSGAGNQALTWETSKKTDVGFTFGTLQDRLRGDFSYYHNLVDGLILRVPQAPSRGIPAGVPGDVTNVNINSILGNVGSMRNTGIEFNLTYNAIQKKNFSWTVSGNITTLKNRVLTLATEGQRIGTATSGLETANFTEVGRSVGEILVVKSLGVNPANGQRMVRIKNADGTFTTVQYNHQGTPAGTTGWTTLDGVASRAPSQLADSDYYGPTLPKWYGGFDNTFTFKNFDLGIFLQYSGGNYIYNGTKSGLHDQRFWNNDADILDRWTPENTGGSWPRVVFGDNVSNGSGLVMSENVEKGDFVRLRNVSLGYSLNSDLLSKYSIANARVYVQVQNAALLTKYSGIDPEISTNSTGTASNTGAGVDRNSVGQARTFTVGLNIGF</sequence>
<evidence type="ECO:0000313" key="11">
    <source>
        <dbReference type="Proteomes" id="UP000183947"/>
    </source>
</evidence>
<evidence type="ECO:0000313" key="10">
    <source>
        <dbReference type="EMBL" id="SHK07733.1"/>
    </source>
</evidence>
<evidence type="ECO:0000256" key="7">
    <source>
        <dbReference type="ARBA" id="ARBA00023237"/>
    </source>
</evidence>
<name>A0A1M6PII5_9BACT</name>
<protein>
    <submittedName>
        <fullName evidence="10">TonB dependent receptor</fullName>
    </submittedName>
</protein>
<evidence type="ECO:0000256" key="2">
    <source>
        <dbReference type="ARBA" id="ARBA00022448"/>
    </source>
</evidence>
<evidence type="ECO:0000256" key="8">
    <source>
        <dbReference type="PROSITE-ProRule" id="PRU01360"/>
    </source>
</evidence>
<organism evidence="10 11">
    <name type="scientific">Hymenobacter psychrotolerans DSM 18569</name>
    <dbReference type="NCBI Taxonomy" id="1121959"/>
    <lineage>
        <taxon>Bacteria</taxon>
        <taxon>Pseudomonadati</taxon>
        <taxon>Bacteroidota</taxon>
        <taxon>Cytophagia</taxon>
        <taxon>Cytophagales</taxon>
        <taxon>Hymenobacteraceae</taxon>
        <taxon>Hymenobacter</taxon>
    </lineage>
</organism>
<feature type="domain" description="TonB-dependent receptor-like beta-barrel" evidence="9">
    <location>
        <begin position="10"/>
        <end position="353"/>
    </location>
</feature>
<evidence type="ECO:0000256" key="4">
    <source>
        <dbReference type="ARBA" id="ARBA00022692"/>
    </source>
</evidence>
<dbReference type="SUPFAM" id="SSF56935">
    <property type="entry name" value="Porins"/>
    <property type="match status" value="1"/>
</dbReference>
<dbReference type="InterPro" id="IPR039426">
    <property type="entry name" value="TonB-dep_rcpt-like"/>
</dbReference>
<keyword evidence="3 8" id="KW-1134">Transmembrane beta strand</keyword>
<dbReference type="AlphaFoldDB" id="A0A1M6PII5"/>
<keyword evidence="2 8" id="KW-0813">Transport</keyword>
<accession>A0A1M6PII5</accession>
<keyword evidence="4 8" id="KW-0812">Transmembrane</keyword>
<dbReference type="STRING" id="1121959.SAMN02746009_00249"/>
<dbReference type="InterPro" id="IPR000531">
    <property type="entry name" value="Beta-barrel_TonB"/>
</dbReference>